<dbReference type="RefSeq" id="WP_090987086.1">
    <property type="nucleotide sequence ID" value="NZ_FOJM01000019.1"/>
</dbReference>
<sequence>MDFRIKSIILWPKNEELAPRQIEFLIDKVNVITGASGKGKSSVISIIDYCLGSSKCSIPSGIIRNKVKAFGIIITLEGKEILIARAEPGISGVSNDFFKTEDKIVSIPTSVDDYPFSIVQIKQYLNTILGFADVGLTTNDYVQSFDTQKPSYRNAISLNFQPQYLVANQSTMFFKTDSTAHREKLKVLFPYLLGVISNKILELREELKGLKRQLGILIKDRDMKEYRLSRLNQELINYYRIGLEFGIIKRETDVEELDQDFLVQQLQLIATADIEKIRVPEHATQLAAEQLYSLNKRELESSDQLQDLGRRLSIIRSIQANNKEIGDNALTKKGRLSAVSWLQEKLDYNKPCPLCNSTTDHIGEYHKNLSQLLSEFEKVSDKVADSAKIYLNERKKLEKQITEKENEINNIRNQISALQREDGEFKRLKQNQNAIYRYLGQVELTLSQFQEYNNGLDTNDDKIIQYENSIAKMEKEVGNEKLKNRERYALNKISENIKKYALMFEAEKSGDRIDLDINDALTLKFFDELGTETGFWEVGSGHNHMAYHISTYLGIHEYLIGLNDNRVPPFIVFDQPSQAYFPEINDDKSVQEEDLIKLKKIFEVLSAFNTNTKGKVQIIVLEHAGEDSWKEYCNVIKTKRWRDGEDDDALIPKSWLN</sequence>
<evidence type="ECO:0000313" key="3">
    <source>
        <dbReference type="EMBL" id="SFA58441.1"/>
    </source>
</evidence>
<evidence type="ECO:0000313" key="4">
    <source>
        <dbReference type="Proteomes" id="UP000198836"/>
    </source>
</evidence>
<evidence type="ECO:0000256" key="1">
    <source>
        <dbReference type="SAM" id="Coils"/>
    </source>
</evidence>
<name>A0A1I0U2V1_9SPHI</name>
<dbReference type="GO" id="GO:0006302">
    <property type="term" value="P:double-strand break repair"/>
    <property type="evidence" value="ECO:0007669"/>
    <property type="project" value="InterPro"/>
</dbReference>
<dbReference type="Proteomes" id="UP000198836">
    <property type="component" value="Unassembled WGS sequence"/>
</dbReference>
<protein>
    <submittedName>
        <fullName evidence="3">AAA domain-containing protein</fullName>
    </submittedName>
</protein>
<dbReference type="SUPFAM" id="SSF52540">
    <property type="entry name" value="P-loop containing nucleoside triphosphate hydrolases"/>
    <property type="match status" value="1"/>
</dbReference>
<dbReference type="Pfam" id="PF12532">
    <property type="entry name" value="DUF3732"/>
    <property type="match status" value="1"/>
</dbReference>
<accession>A0A1I0U2V1</accession>
<keyword evidence="4" id="KW-1185">Reference proteome</keyword>
<feature type="coiled-coil region" evidence="1">
    <location>
        <begin position="387"/>
        <end position="421"/>
    </location>
</feature>
<dbReference type="STRING" id="332999.SAMN04488511_11952"/>
<evidence type="ECO:0000259" key="2">
    <source>
        <dbReference type="Pfam" id="PF13476"/>
    </source>
</evidence>
<dbReference type="InterPro" id="IPR022205">
    <property type="entry name" value="DUF3732"/>
</dbReference>
<gene>
    <name evidence="3" type="ORF">SAMN04488511_11952</name>
</gene>
<dbReference type="InterPro" id="IPR027417">
    <property type="entry name" value="P-loop_NTPase"/>
</dbReference>
<feature type="coiled-coil region" evidence="1">
    <location>
        <begin position="193"/>
        <end position="220"/>
    </location>
</feature>
<feature type="domain" description="Rad50/SbcC-type AAA" evidence="2">
    <location>
        <begin position="20"/>
        <end position="234"/>
    </location>
</feature>
<dbReference type="InterPro" id="IPR038729">
    <property type="entry name" value="Rad50/SbcC_AAA"/>
</dbReference>
<proteinExistence type="predicted"/>
<dbReference type="GO" id="GO:0016887">
    <property type="term" value="F:ATP hydrolysis activity"/>
    <property type="evidence" value="ECO:0007669"/>
    <property type="project" value="InterPro"/>
</dbReference>
<dbReference type="OrthoDB" id="103556at2"/>
<dbReference type="Pfam" id="PF13476">
    <property type="entry name" value="AAA_23"/>
    <property type="match status" value="1"/>
</dbReference>
<dbReference type="EMBL" id="FOJM01000019">
    <property type="protein sequence ID" value="SFA58441.1"/>
    <property type="molecule type" value="Genomic_DNA"/>
</dbReference>
<dbReference type="Gene3D" id="3.40.50.300">
    <property type="entry name" value="P-loop containing nucleotide triphosphate hydrolases"/>
    <property type="match status" value="2"/>
</dbReference>
<feature type="coiled-coil region" evidence="1">
    <location>
        <begin position="456"/>
        <end position="483"/>
    </location>
</feature>
<reference evidence="4" key="1">
    <citation type="submission" date="2016-10" db="EMBL/GenBank/DDBJ databases">
        <authorList>
            <person name="Varghese N."/>
            <person name="Submissions S."/>
        </authorList>
    </citation>
    <scope>NUCLEOTIDE SEQUENCE [LARGE SCALE GENOMIC DNA]</scope>
    <source>
        <strain evidence="4">DSM 18130</strain>
    </source>
</reference>
<organism evidence="3 4">
    <name type="scientific">Pedobacter suwonensis</name>
    <dbReference type="NCBI Taxonomy" id="332999"/>
    <lineage>
        <taxon>Bacteria</taxon>
        <taxon>Pseudomonadati</taxon>
        <taxon>Bacteroidota</taxon>
        <taxon>Sphingobacteriia</taxon>
        <taxon>Sphingobacteriales</taxon>
        <taxon>Sphingobacteriaceae</taxon>
        <taxon>Pedobacter</taxon>
    </lineage>
</organism>
<dbReference type="AlphaFoldDB" id="A0A1I0U2V1"/>
<keyword evidence="1" id="KW-0175">Coiled coil</keyword>